<reference evidence="1" key="1">
    <citation type="submission" date="2022-03" db="EMBL/GenBank/DDBJ databases">
        <title>Genomic analyses of argali, domestic sheep and their hybrids provide insights into chromosomal evolution, heterosis and genetic basis of agronomic traits.</title>
        <authorList>
            <person name="Li M."/>
        </authorList>
    </citation>
    <scope>NUCLEOTIDE SEQUENCE</scope>
    <source>
        <strain evidence="1">F1 hybrid</strain>
    </source>
</reference>
<accession>A0ACB9UVL3</accession>
<sequence length="228" mass="24731">MGRQLPNCAESCLESVTTGLSLEGKPSGLRTKTAHAHAHNRRDEKGDGHRVYDPLQRSLSYAVRHERIDNDDGNSAFPTESNYDTSCLTFWWKQGNSGSELTPENQAQLHTVRLSLELLKGGKSAHSLGIWQPGREESDENQALQKADIHSEGRNPTPGALAQMTEALRLPPATPVPCSPASDGAAAVNEPSAQQHSITSHLRSASTHGQNRPLLYPLSTRQLSQTSG</sequence>
<comment type="caution">
    <text evidence="1">The sequence shown here is derived from an EMBL/GenBank/DDBJ whole genome shotgun (WGS) entry which is preliminary data.</text>
</comment>
<evidence type="ECO:0000313" key="1">
    <source>
        <dbReference type="EMBL" id="KAI4581305.1"/>
    </source>
</evidence>
<dbReference type="EMBL" id="CM043035">
    <property type="protein sequence ID" value="KAI4581305.1"/>
    <property type="molecule type" value="Genomic_DNA"/>
</dbReference>
<dbReference type="Proteomes" id="UP001057279">
    <property type="component" value="Linkage Group LG10"/>
</dbReference>
<evidence type="ECO:0000313" key="2">
    <source>
        <dbReference type="Proteomes" id="UP001057279"/>
    </source>
</evidence>
<keyword evidence="2" id="KW-1185">Reference proteome</keyword>
<name>A0ACB9UVL3_9CETA</name>
<protein>
    <submittedName>
        <fullName evidence="1">Uncharacterized protein</fullName>
    </submittedName>
</protein>
<proteinExistence type="predicted"/>
<organism evidence="1 2">
    <name type="scientific">Ovis ammon polii x Ovis aries</name>
    <dbReference type="NCBI Taxonomy" id="2918886"/>
    <lineage>
        <taxon>Eukaryota</taxon>
        <taxon>Metazoa</taxon>
        <taxon>Chordata</taxon>
        <taxon>Craniata</taxon>
        <taxon>Vertebrata</taxon>
        <taxon>Euteleostomi</taxon>
        <taxon>Mammalia</taxon>
        <taxon>Eutheria</taxon>
        <taxon>Laurasiatheria</taxon>
        <taxon>Artiodactyla</taxon>
        <taxon>Ruminantia</taxon>
        <taxon>Pecora</taxon>
        <taxon>Bovidae</taxon>
        <taxon>Caprinae</taxon>
        <taxon>Ovis</taxon>
    </lineage>
</organism>
<gene>
    <name evidence="1" type="ORF">MJG53_009748</name>
</gene>